<protein>
    <submittedName>
        <fullName evidence="1">Uncharacterized protein</fullName>
    </submittedName>
</protein>
<evidence type="ECO:0000313" key="2">
    <source>
        <dbReference type="Proteomes" id="UP001062846"/>
    </source>
</evidence>
<dbReference type="EMBL" id="CM046397">
    <property type="protein sequence ID" value="KAI8535462.1"/>
    <property type="molecule type" value="Genomic_DNA"/>
</dbReference>
<comment type="caution">
    <text evidence="1">The sequence shown here is derived from an EMBL/GenBank/DDBJ whole genome shotgun (WGS) entry which is preliminary data.</text>
</comment>
<gene>
    <name evidence="1" type="ORF">RHMOL_Rhmol10G0176300</name>
</gene>
<organism evidence="1 2">
    <name type="scientific">Rhododendron molle</name>
    <name type="common">Chinese azalea</name>
    <name type="synonym">Azalea mollis</name>
    <dbReference type="NCBI Taxonomy" id="49168"/>
    <lineage>
        <taxon>Eukaryota</taxon>
        <taxon>Viridiplantae</taxon>
        <taxon>Streptophyta</taxon>
        <taxon>Embryophyta</taxon>
        <taxon>Tracheophyta</taxon>
        <taxon>Spermatophyta</taxon>
        <taxon>Magnoliopsida</taxon>
        <taxon>eudicotyledons</taxon>
        <taxon>Gunneridae</taxon>
        <taxon>Pentapetalae</taxon>
        <taxon>asterids</taxon>
        <taxon>Ericales</taxon>
        <taxon>Ericaceae</taxon>
        <taxon>Ericoideae</taxon>
        <taxon>Rhodoreae</taxon>
        <taxon>Rhododendron</taxon>
    </lineage>
</organism>
<dbReference type="Proteomes" id="UP001062846">
    <property type="component" value="Chromosome 10"/>
</dbReference>
<keyword evidence="2" id="KW-1185">Reference proteome</keyword>
<name>A0ACC0M3L1_RHOML</name>
<reference evidence="1" key="1">
    <citation type="submission" date="2022-02" db="EMBL/GenBank/DDBJ databases">
        <title>Plant Genome Project.</title>
        <authorList>
            <person name="Zhang R.-G."/>
        </authorList>
    </citation>
    <scope>NUCLEOTIDE SEQUENCE</scope>
    <source>
        <strain evidence="1">AT1</strain>
    </source>
</reference>
<evidence type="ECO:0000313" key="1">
    <source>
        <dbReference type="EMBL" id="KAI8535462.1"/>
    </source>
</evidence>
<proteinExistence type="predicted"/>
<accession>A0ACC0M3L1</accession>
<sequence>MEKNMRYLKYCAEKIGVFTNKPYVPTVEDEQPTTSEEDEEDEETLSVVCLLSRHVARTMVFGRDGGRQG</sequence>